<dbReference type="Proteomes" id="UP000694044">
    <property type="component" value="Unassembled WGS sequence"/>
</dbReference>
<proteinExistence type="predicted"/>
<gene>
    <name evidence="2" type="ORF">PHYPSEUDO_010049</name>
</gene>
<evidence type="ECO:0000313" key="2">
    <source>
        <dbReference type="EMBL" id="KAG7389652.1"/>
    </source>
</evidence>
<dbReference type="EMBL" id="JAGDFM010000042">
    <property type="protein sequence ID" value="KAG7389652.1"/>
    <property type="molecule type" value="Genomic_DNA"/>
</dbReference>
<organism evidence="2 3">
    <name type="scientific">Phytophthora pseudosyringae</name>
    <dbReference type="NCBI Taxonomy" id="221518"/>
    <lineage>
        <taxon>Eukaryota</taxon>
        <taxon>Sar</taxon>
        <taxon>Stramenopiles</taxon>
        <taxon>Oomycota</taxon>
        <taxon>Peronosporomycetes</taxon>
        <taxon>Peronosporales</taxon>
        <taxon>Peronosporaceae</taxon>
        <taxon>Phytophthora</taxon>
    </lineage>
</organism>
<comment type="caution">
    <text evidence="2">The sequence shown here is derived from an EMBL/GenBank/DDBJ whole genome shotgun (WGS) entry which is preliminary data.</text>
</comment>
<reference evidence="2" key="1">
    <citation type="submission" date="2021-02" db="EMBL/GenBank/DDBJ databases">
        <authorList>
            <person name="Palmer J.M."/>
        </authorList>
    </citation>
    <scope>NUCLEOTIDE SEQUENCE</scope>
    <source>
        <strain evidence="2">SCRP734</strain>
    </source>
</reference>
<feature type="region of interest" description="Disordered" evidence="1">
    <location>
        <begin position="91"/>
        <end position="134"/>
    </location>
</feature>
<evidence type="ECO:0000313" key="3">
    <source>
        <dbReference type="Proteomes" id="UP000694044"/>
    </source>
</evidence>
<protein>
    <submittedName>
        <fullName evidence="2">Uncharacterized protein</fullName>
    </submittedName>
</protein>
<keyword evidence="3" id="KW-1185">Reference proteome</keyword>
<evidence type="ECO:0000256" key="1">
    <source>
        <dbReference type="SAM" id="MobiDB-lite"/>
    </source>
</evidence>
<feature type="compositionally biased region" description="Acidic residues" evidence="1">
    <location>
        <begin position="103"/>
        <end position="112"/>
    </location>
</feature>
<accession>A0A8T1W6Q8</accession>
<dbReference type="AlphaFoldDB" id="A0A8T1W6Q8"/>
<name>A0A8T1W6Q8_9STRA</name>
<sequence>MVDEEFTLMYQHLGNLREVCKRRGVALPENIYDASTEISTALSLSDGNEEEALKLLTEKFKRGTKREHSALVLTTGAKRSPGTEFAHIFGNDDVEKETPMDLGGEDDEEGEEPPQKLSRLAEDVRNKPAAVASN</sequence>